<dbReference type="SUPFAM" id="SSF53300">
    <property type="entry name" value="vWA-like"/>
    <property type="match status" value="1"/>
</dbReference>
<protein>
    <submittedName>
        <fullName evidence="4">VWA domain-containing protein</fullName>
    </submittedName>
</protein>
<dbReference type="EMBL" id="JBJYXY010000001">
    <property type="protein sequence ID" value="MFN2975514.1"/>
    <property type="molecule type" value="Genomic_DNA"/>
</dbReference>
<keyword evidence="2" id="KW-0732">Signal</keyword>
<evidence type="ECO:0000256" key="2">
    <source>
        <dbReference type="SAM" id="SignalP"/>
    </source>
</evidence>
<feature type="domain" description="VWFA" evidence="3">
    <location>
        <begin position="98"/>
        <end position="323"/>
    </location>
</feature>
<dbReference type="RefSeq" id="WP_263412962.1">
    <property type="nucleotide sequence ID" value="NZ_BAABBH010000001.1"/>
</dbReference>
<keyword evidence="5" id="KW-1185">Reference proteome</keyword>
<reference evidence="4 5" key="1">
    <citation type="submission" date="2024-12" db="EMBL/GenBank/DDBJ databases">
        <authorList>
            <person name="Lee Y."/>
        </authorList>
    </citation>
    <scope>NUCLEOTIDE SEQUENCE [LARGE SCALE GENOMIC DNA]</scope>
    <source>
        <strain evidence="4 5">03SUJ4</strain>
    </source>
</reference>
<organism evidence="4 5">
    <name type="scientific">Terriglobus aquaticus</name>
    <dbReference type="NCBI Taxonomy" id="940139"/>
    <lineage>
        <taxon>Bacteria</taxon>
        <taxon>Pseudomonadati</taxon>
        <taxon>Acidobacteriota</taxon>
        <taxon>Terriglobia</taxon>
        <taxon>Terriglobales</taxon>
        <taxon>Acidobacteriaceae</taxon>
        <taxon>Terriglobus</taxon>
    </lineage>
</organism>
<dbReference type="NCBIfam" id="TIGR03436">
    <property type="entry name" value="acidobact_VWFA"/>
    <property type="match status" value="1"/>
</dbReference>
<evidence type="ECO:0000313" key="5">
    <source>
        <dbReference type="Proteomes" id="UP001634747"/>
    </source>
</evidence>
<feature type="signal peptide" evidence="2">
    <location>
        <begin position="1"/>
        <end position="27"/>
    </location>
</feature>
<feature type="compositionally biased region" description="Low complexity" evidence="1">
    <location>
        <begin position="26"/>
        <end position="49"/>
    </location>
</feature>
<dbReference type="Gene3D" id="3.40.50.410">
    <property type="entry name" value="von Willebrand factor, type A domain"/>
    <property type="match status" value="1"/>
</dbReference>
<dbReference type="InterPro" id="IPR036465">
    <property type="entry name" value="vWFA_dom_sf"/>
</dbReference>
<dbReference type="CDD" id="cd00198">
    <property type="entry name" value="vWFA"/>
    <property type="match status" value="1"/>
</dbReference>
<dbReference type="PROSITE" id="PS50234">
    <property type="entry name" value="VWFA"/>
    <property type="match status" value="1"/>
</dbReference>
<evidence type="ECO:0000313" key="4">
    <source>
        <dbReference type="EMBL" id="MFN2975514.1"/>
    </source>
</evidence>
<proteinExistence type="predicted"/>
<name>A0ABW9KI87_9BACT</name>
<feature type="region of interest" description="Disordered" evidence="1">
    <location>
        <begin position="26"/>
        <end position="81"/>
    </location>
</feature>
<gene>
    <name evidence="4" type="ORF">ACK2TP_07045</name>
</gene>
<dbReference type="InterPro" id="IPR002035">
    <property type="entry name" value="VWF_A"/>
</dbReference>
<sequence length="388" mass="43575">MLPFRTSQTLVLAATLLSAGALCPATGAQQQPQTPPAQQTPQAQPDQGPVQDNAPVVRKRKYADPEPEPPAPEQPKDKTPKELQNYTLRVDVPVVNVDVSVQLDKTRQFVPGLKAGNFRVLEDGVPQRITEVRQTTAPITAVMLLEFAANSWAFIQDMRQSSYVFFKSLKPEDYIAVITYDLRTHILTDFTKDKQVTAQALQTLTIPGFSDTDEFDALYETLDRVSRIDGRKYIILISSGRDTFSKITLDTMLKKVQSAQNVSIYCISTGGLLRTLADGRMGAIARMDYLQADNQMRTFAQMTGGRAYFPRFEGELPDIFSEINQSIRNQYIITYRPTNTAQDGTYRKIKVELVDNEGMPLQMVDEKNKKVKYTVAARDGYKARMPVE</sequence>
<dbReference type="InterPro" id="IPR017802">
    <property type="entry name" value="VWFA-rel_acidobac-type"/>
</dbReference>
<evidence type="ECO:0000259" key="3">
    <source>
        <dbReference type="PROSITE" id="PS50234"/>
    </source>
</evidence>
<feature type="chain" id="PRO_5046481822" evidence="2">
    <location>
        <begin position="28"/>
        <end position="388"/>
    </location>
</feature>
<dbReference type="Proteomes" id="UP001634747">
    <property type="component" value="Unassembled WGS sequence"/>
</dbReference>
<comment type="caution">
    <text evidence="4">The sequence shown here is derived from an EMBL/GenBank/DDBJ whole genome shotgun (WGS) entry which is preliminary data.</text>
</comment>
<evidence type="ECO:0000256" key="1">
    <source>
        <dbReference type="SAM" id="MobiDB-lite"/>
    </source>
</evidence>
<accession>A0ABW9KI87</accession>